<feature type="transmembrane region" description="Helical" evidence="1">
    <location>
        <begin position="7"/>
        <end position="25"/>
    </location>
</feature>
<accession>A0A926IAM3</accession>
<dbReference type="AlphaFoldDB" id="A0A926IAM3"/>
<evidence type="ECO:0000256" key="1">
    <source>
        <dbReference type="SAM" id="Phobius"/>
    </source>
</evidence>
<dbReference type="Proteomes" id="UP000660861">
    <property type="component" value="Unassembled WGS sequence"/>
</dbReference>
<organism evidence="2 3">
    <name type="scientific">Zongyangia hominis</name>
    <dbReference type="NCBI Taxonomy" id="2763677"/>
    <lineage>
        <taxon>Bacteria</taxon>
        <taxon>Bacillati</taxon>
        <taxon>Bacillota</taxon>
        <taxon>Clostridia</taxon>
        <taxon>Eubacteriales</taxon>
        <taxon>Oscillospiraceae</taxon>
        <taxon>Zongyangia</taxon>
    </lineage>
</organism>
<name>A0A926IAM3_9FIRM</name>
<gene>
    <name evidence="2" type="ORF">H8709_00750</name>
</gene>
<keyword evidence="1" id="KW-0472">Membrane</keyword>
<evidence type="ECO:0000313" key="2">
    <source>
        <dbReference type="EMBL" id="MBC8569358.1"/>
    </source>
</evidence>
<keyword evidence="1" id="KW-1133">Transmembrane helix</keyword>
<feature type="transmembrane region" description="Helical" evidence="1">
    <location>
        <begin position="102"/>
        <end position="122"/>
    </location>
</feature>
<proteinExistence type="predicted"/>
<feature type="transmembrane region" description="Helical" evidence="1">
    <location>
        <begin position="60"/>
        <end position="82"/>
    </location>
</feature>
<sequence length="141" mass="16302">MKLAKRLPAVFLIGSCTYSCIEILWRGFTHWTMGVTGGTCFCILYHLYTKFERLSLFKKCAIGSAVITTAEFVVGCIVNLQLHWNVWDYSSRPLNLFGQICPLYTILWFLLSIPIYGVTTFLNRSIFIPRRRHFLLPASRQ</sequence>
<keyword evidence="3" id="KW-1185">Reference proteome</keyword>
<dbReference type="Pfam" id="PF06541">
    <property type="entry name" value="ABC_trans_CmpB"/>
    <property type="match status" value="1"/>
</dbReference>
<feature type="transmembrane region" description="Helical" evidence="1">
    <location>
        <begin position="31"/>
        <end position="48"/>
    </location>
</feature>
<reference evidence="2" key="1">
    <citation type="submission" date="2020-08" db="EMBL/GenBank/DDBJ databases">
        <title>Genome public.</title>
        <authorList>
            <person name="Liu C."/>
            <person name="Sun Q."/>
        </authorList>
    </citation>
    <scope>NUCLEOTIDE SEQUENCE</scope>
    <source>
        <strain evidence="2">NSJ-54</strain>
    </source>
</reference>
<protein>
    <recommendedName>
        <fullName evidence="4">ABC-transporter type IV</fullName>
    </recommendedName>
</protein>
<evidence type="ECO:0008006" key="4">
    <source>
        <dbReference type="Google" id="ProtNLM"/>
    </source>
</evidence>
<dbReference type="InterPro" id="IPR010540">
    <property type="entry name" value="CmpB_TMEM229"/>
</dbReference>
<dbReference type="EMBL" id="JACRTC010000001">
    <property type="protein sequence ID" value="MBC8569358.1"/>
    <property type="molecule type" value="Genomic_DNA"/>
</dbReference>
<keyword evidence="1" id="KW-0812">Transmembrane</keyword>
<comment type="caution">
    <text evidence="2">The sequence shown here is derived from an EMBL/GenBank/DDBJ whole genome shotgun (WGS) entry which is preliminary data.</text>
</comment>
<evidence type="ECO:0000313" key="3">
    <source>
        <dbReference type="Proteomes" id="UP000660861"/>
    </source>
</evidence>
<dbReference type="RefSeq" id="WP_262396462.1">
    <property type="nucleotide sequence ID" value="NZ_JACRTC010000001.1"/>
</dbReference>